<dbReference type="EMBL" id="LT838813">
    <property type="protein sequence ID" value="SMD45973.1"/>
    <property type="molecule type" value="Genomic_DNA"/>
</dbReference>
<keyword evidence="3" id="KW-1185">Reference proteome</keyword>
<name>A0A1W2HAS6_9BACT</name>
<accession>A0A1W2HAS6</accession>
<dbReference type="STRING" id="758820.SAMN00777080_4646"/>
<protein>
    <submittedName>
        <fullName evidence="2">Putative carbohydrate metabolism domain-containing protein</fullName>
    </submittedName>
</protein>
<dbReference type="Gene3D" id="2.60.40.2340">
    <property type="match status" value="1"/>
</dbReference>
<dbReference type="InterPro" id="IPR025112">
    <property type="entry name" value="PCMD"/>
</dbReference>
<evidence type="ECO:0000313" key="2">
    <source>
        <dbReference type="EMBL" id="SMD45973.1"/>
    </source>
</evidence>
<evidence type="ECO:0000259" key="1">
    <source>
        <dbReference type="Pfam" id="PF13201"/>
    </source>
</evidence>
<dbReference type="Pfam" id="PF13201">
    <property type="entry name" value="PCMD"/>
    <property type="match status" value="1"/>
</dbReference>
<dbReference type="Gene3D" id="2.60.120.890">
    <property type="entry name" value="BT2081, beta-jelly-roll domain"/>
    <property type="match status" value="1"/>
</dbReference>
<dbReference type="AlphaFoldDB" id="A0A1W2HAS6"/>
<feature type="domain" description="Putative carbohydrate metabolism" evidence="1">
    <location>
        <begin position="130"/>
        <end position="351"/>
    </location>
</feature>
<proteinExistence type="predicted"/>
<gene>
    <name evidence="2" type="ORF">SAMN00777080_4646</name>
</gene>
<dbReference type="InterPro" id="IPR038653">
    <property type="entry name" value="Put_CMD_sf"/>
</dbReference>
<dbReference type="Proteomes" id="UP000192333">
    <property type="component" value="Chromosome I"/>
</dbReference>
<sequence>MKKFESFYGLFIAISVILACHACLDEHHFGKSSLNQILYFSVPGQVGNTQIVSDSLLIRVTVGSQVNTSNLFADSIKVSSYAIVFPGKGDLVDFTKPTFYEVRAENGSVSKYRVFVTKETATPQLENSGFEDWHTPAGKNYQEPGKDENTIWASGNAGVVTLGQANVEKTEIGPGDFGAKLITRDLGPLAQLVKQGIAAGSMFTGKFQLNLSNPLSSAKFGVPFAARPKSFSITYTYVPGLVYKNGQGQVLDKKDQADIYLLLENRSGETIKRIGTAWFRSGDKVESPKEITIPIIYGNLPQGSPEYWFPTNGTIGNATDEITHISFVLASSAGGANFEGGVNSTLIVNNHRLNY</sequence>
<dbReference type="RefSeq" id="WP_084122927.1">
    <property type="nucleotide sequence ID" value="NZ_LT838813.1"/>
</dbReference>
<dbReference type="OrthoDB" id="1466621at2"/>
<evidence type="ECO:0000313" key="3">
    <source>
        <dbReference type="Proteomes" id="UP000192333"/>
    </source>
</evidence>
<organism evidence="2 3">
    <name type="scientific">Aquiflexum balticum DSM 16537</name>
    <dbReference type="NCBI Taxonomy" id="758820"/>
    <lineage>
        <taxon>Bacteria</taxon>
        <taxon>Pseudomonadati</taxon>
        <taxon>Bacteroidota</taxon>
        <taxon>Cytophagia</taxon>
        <taxon>Cytophagales</taxon>
        <taxon>Cyclobacteriaceae</taxon>
        <taxon>Aquiflexum</taxon>
    </lineage>
</organism>
<dbReference type="PROSITE" id="PS51257">
    <property type="entry name" value="PROKAR_LIPOPROTEIN"/>
    <property type="match status" value="1"/>
</dbReference>
<reference evidence="3" key="1">
    <citation type="submission" date="2017-04" db="EMBL/GenBank/DDBJ databases">
        <authorList>
            <person name="Varghese N."/>
            <person name="Submissions S."/>
        </authorList>
    </citation>
    <scope>NUCLEOTIDE SEQUENCE [LARGE SCALE GENOMIC DNA]</scope>
    <source>
        <strain evidence="3">DSM 16537</strain>
    </source>
</reference>